<feature type="binding site" evidence="7">
    <location>
        <position position="180"/>
    </location>
    <ligand>
        <name>substrate</name>
    </ligand>
</feature>
<dbReference type="SUPFAM" id="SSF55347">
    <property type="entry name" value="Glyceraldehyde-3-phosphate dehydrogenase-like, C-terminal domain"/>
    <property type="match status" value="1"/>
</dbReference>
<reference evidence="10" key="1">
    <citation type="submission" date="2023-03" db="EMBL/GenBank/DDBJ databases">
        <authorList>
            <person name="Cleenwerck I."/>
        </authorList>
    </citation>
    <scope>NUCLEOTIDE SEQUENCE</scope>
    <source>
        <strain evidence="10">LMG 32879</strain>
    </source>
</reference>
<dbReference type="InterPro" id="IPR022675">
    <property type="entry name" value="G6P_DH_C"/>
</dbReference>
<evidence type="ECO:0000256" key="1">
    <source>
        <dbReference type="ARBA" id="ARBA00004937"/>
    </source>
</evidence>
<dbReference type="InterPro" id="IPR019796">
    <property type="entry name" value="G6P_DH_AS"/>
</dbReference>
<keyword evidence="3 7" id="KW-0313">Glucose metabolism</keyword>
<dbReference type="InterPro" id="IPR001282">
    <property type="entry name" value="G6P_DH"/>
</dbReference>
<evidence type="ECO:0000259" key="9">
    <source>
        <dbReference type="Pfam" id="PF02781"/>
    </source>
</evidence>
<dbReference type="PIRSF" id="PIRSF000110">
    <property type="entry name" value="G6PD"/>
    <property type="match status" value="1"/>
</dbReference>
<dbReference type="EMBL" id="CATKSH010000005">
    <property type="protein sequence ID" value="CAI9120265.1"/>
    <property type="molecule type" value="Genomic_DNA"/>
</dbReference>
<dbReference type="GO" id="GO:0004345">
    <property type="term" value="F:glucose-6-phosphate dehydrogenase activity"/>
    <property type="evidence" value="ECO:0007669"/>
    <property type="project" value="UniProtKB-UniRule"/>
</dbReference>
<dbReference type="GO" id="GO:0050661">
    <property type="term" value="F:NADP binding"/>
    <property type="evidence" value="ECO:0007669"/>
    <property type="project" value="UniProtKB-UniRule"/>
</dbReference>
<dbReference type="PANTHER" id="PTHR23429">
    <property type="entry name" value="GLUCOSE-6-PHOSPHATE 1-DEHYDROGENASE G6PD"/>
    <property type="match status" value="1"/>
</dbReference>
<dbReference type="RefSeq" id="WP_289842510.1">
    <property type="nucleotide sequence ID" value="NZ_CATKSH010000005.1"/>
</dbReference>
<gene>
    <name evidence="7 10" type="primary">zwf</name>
    <name evidence="10" type="ORF">LMG32879_001097</name>
</gene>
<dbReference type="HAMAP" id="MF_00966">
    <property type="entry name" value="G6PD"/>
    <property type="match status" value="1"/>
</dbReference>
<keyword evidence="4 7" id="KW-0521">NADP</keyword>
<evidence type="ECO:0000256" key="4">
    <source>
        <dbReference type="ARBA" id="ARBA00022857"/>
    </source>
</evidence>
<feature type="active site" description="Proton acceptor" evidence="7">
    <location>
        <position position="242"/>
    </location>
</feature>
<dbReference type="Gene3D" id="3.30.360.10">
    <property type="entry name" value="Dihydrodipicolinate Reductase, domain 2"/>
    <property type="match status" value="1"/>
</dbReference>
<evidence type="ECO:0000313" key="11">
    <source>
        <dbReference type="Proteomes" id="UP001176960"/>
    </source>
</evidence>
<keyword evidence="5 7" id="KW-0560">Oxidoreductase</keyword>
<dbReference type="Proteomes" id="UP001176960">
    <property type="component" value="Unassembled WGS sequence"/>
</dbReference>
<dbReference type="GO" id="GO:0006006">
    <property type="term" value="P:glucose metabolic process"/>
    <property type="evidence" value="ECO:0007669"/>
    <property type="project" value="UniProtKB-KW"/>
</dbReference>
<comment type="caution">
    <text evidence="10">The sequence shown here is derived from an EMBL/GenBank/DDBJ whole genome shotgun (WGS) entry which is preliminary data.</text>
</comment>
<comment type="catalytic activity">
    <reaction evidence="7">
        <text>D-glucose 6-phosphate + NADP(+) = 6-phospho-D-glucono-1,5-lactone + NADPH + H(+)</text>
        <dbReference type="Rhea" id="RHEA:15841"/>
        <dbReference type="ChEBI" id="CHEBI:15378"/>
        <dbReference type="ChEBI" id="CHEBI:57783"/>
        <dbReference type="ChEBI" id="CHEBI:57955"/>
        <dbReference type="ChEBI" id="CHEBI:58349"/>
        <dbReference type="ChEBI" id="CHEBI:61548"/>
        <dbReference type="EC" id="1.1.1.49"/>
    </reaction>
</comment>
<evidence type="ECO:0000313" key="10">
    <source>
        <dbReference type="EMBL" id="CAI9120265.1"/>
    </source>
</evidence>
<comment type="similarity">
    <text evidence="2 7">Belongs to the glucose-6-phosphate dehydrogenase family.</text>
</comment>
<comment type="function">
    <text evidence="7">Catalyzes the oxidation of glucose 6-phosphate to 6-phosphogluconolactone.</text>
</comment>
<dbReference type="Gene3D" id="3.40.50.720">
    <property type="entry name" value="NAD(P)-binding Rossmann-like Domain"/>
    <property type="match status" value="1"/>
</dbReference>
<keyword evidence="11" id="KW-1185">Reference proteome</keyword>
<feature type="binding site" evidence="7">
    <location>
        <position position="340"/>
    </location>
    <ligand>
        <name>substrate</name>
    </ligand>
</feature>
<proteinExistence type="inferred from homology"/>
<dbReference type="InterPro" id="IPR022674">
    <property type="entry name" value="G6P_DH_NAD-bd"/>
</dbReference>
<dbReference type="PRINTS" id="PR00079">
    <property type="entry name" value="G6PDHDRGNASE"/>
</dbReference>
<dbReference type="SUPFAM" id="SSF51735">
    <property type="entry name" value="NAD(P)-binding Rossmann-fold domains"/>
    <property type="match status" value="1"/>
</dbReference>
<sequence length="490" mass="54913">MNAAPQVEPFDYVIFGGTGDLAMRKLLPAFYHRFLDGDVPDGCRIVGTARAQLDRAGYQARIHDALKQFVDHASYDEKRVRKFLECVFYLSLDGSRADSDWDGLSGLLEGGEDRVRVFYFATAPRLYEPACANLHEKGFVTAGSRVVLEKPIGTDLASAEEINAGVARYFDEKHIFRIDHYLGKETVQDVLALRFANPVFEAVWSGEYIQSIQITAAETVGVEARAAYYDTSGATRDMVQNHLLQVLCLCAMEAPKSLEADDVRDAKVAVLKALHPMTDESVRSDTVRAQYQKGEIAGHAVPGYLEELGHPSHTETYVALRAEVETPRWKDVSFYIRTAKRMKAKTSEIVVTFRASSSQLFPGASRPNILVIRVQPDEGLSYRLSVKDPQDDTFTLRSAEMNVGFPQQFGVRYPDSYERLLLDAVRGNPILFIRRDEVEAAWRWIGPVLDAWARDVAPMSSYVAGSWGPDEATRMLDLHGDVWHEAMDDM</sequence>
<feature type="binding site" evidence="7">
    <location>
        <position position="345"/>
    </location>
    <ligand>
        <name>substrate</name>
    </ligand>
</feature>
<dbReference type="AlphaFoldDB" id="A0AA35Y3K0"/>
<dbReference type="Pfam" id="PF00479">
    <property type="entry name" value="G6PD_N"/>
    <property type="match status" value="1"/>
</dbReference>
<feature type="domain" description="Glucose-6-phosphate dehydrogenase NAD-binding" evidence="8">
    <location>
        <begin position="13"/>
        <end position="188"/>
    </location>
</feature>
<feature type="binding site" evidence="7">
    <location>
        <position position="150"/>
    </location>
    <ligand>
        <name>NADP(+)</name>
        <dbReference type="ChEBI" id="CHEBI:58349"/>
    </ligand>
</feature>
<feature type="binding site" evidence="7">
    <location>
        <position position="218"/>
    </location>
    <ligand>
        <name>substrate</name>
    </ligand>
</feature>
<dbReference type="EC" id="1.1.1.49" evidence="7"/>
<evidence type="ECO:0000256" key="2">
    <source>
        <dbReference type="ARBA" id="ARBA00009975"/>
    </source>
</evidence>
<comment type="caution">
    <text evidence="7">Lacks conserved residue(s) required for the propagation of feature annotation.</text>
</comment>
<feature type="binding site" evidence="7">
    <location>
        <position position="50"/>
    </location>
    <ligand>
        <name>NADP(+)</name>
        <dbReference type="ChEBI" id="CHEBI:58349"/>
    </ligand>
</feature>
<evidence type="ECO:0000256" key="7">
    <source>
        <dbReference type="HAMAP-Rule" id="MF_00966"/>
    </source>
</evidence>
<comment type="pathway">
    <text evidence="1 7">Carbohydrate degradation; pentose phosphate pathway; D-ribulose 5-phosphate from D-glucose 6-phosphate (oxidative stage): step 1/3.</text>
</comment>
<protein>
    <recommendedName>
        <fullName evidence="7">Glucose-6-phosphate 1-dehydrogenase</fullName>
        <shortName evidence="7">G6PD</shortName>
        <ecNumber evidence="7">1.1.1.49</ecNumber>
    </recommendedName>
</protein>
<feature type="binding site" evidence="7">
    <location>
        <position position="237"/>
    </location>
    <ligand>
        <name>substrate</name>
    </ligand>
</feature>
<dbReference type="NCBIfam" id="TIGR00871">
    <property type="entry name" value="zwf"/>
    <property type="match status" value="1"/>
</dbReference>
<dbReference type="PANTHER" id="PTHR23429:SF0">
    <property type="entry name" value="GLUCOSE-6-PHOSPHATE 1-DEHYDROGENASE"/>
    <property type="match status" value="1"/>
</dbReference>
<feature type="domain" description="Glucose-6-phosphate dehydrogenase C-terminal" evidence="9">
    <location>
        <begin position="191"/>
        <end position="484"/>
    </location>
</feature>
<dbReference type="InterPro" id="IPR036291">
    <property type="entry name" value="NAD(P)-bd_dom_sf"/>
</dbReference>
<dbReference type="Pfam" id="PF02781">
    <property type="entry name" value="G6PD_C"/>
    <property type="match status" value="1"/>
</dbReference>
<dbReference type="GO" id="GO:0009051">
    <property type="term" value="P:pentose-phosphate shunt, oxidative branch"/>
    <property type="evidence" value="ECO:0007669"/>
    <property type="project" value="TreeGrafter"/>
</dbReference>
<evidence type="ECO:0000259" key="8">
    <source>
        <dbReference type="Pfam" id="PF00479"/>
    </source>
</evidence>
<evidence type="ECO:0000256" key="3">
    <source>
        <dbReference type="ARBA" id="ARBA00022526"/>
    </source>
</evidence>
<dbReference type="GO" id="GO:0005829">
    <property type="term" value="C:cytosol"/>
    <property type="evidence" value="ECO:0007669"/>
    <property type="project" value="TreeGrafter"/>
</dbReference>
<organism evidence="10 11">
    <name type="scientific">Brytella acorum</name>
    <dbReference type="NCBI Taxonomy" id="2959299"/>
    <lineage>
        <taxon>Bacteria</taxon>
        <taxon>Pseudomonadati</taxon>
        <taxon>Pseudomonadota</taxon>
        <taxon>Alphaproteobacteria</taxon>
        <taxon>Acetobacterales</taxon>
        <taxon>Acetobacteraceae</taxon>
        <taxon>Brytella</taxon>
    </lineage>
</organism>
<evidence type="ECO:0000256" key="5">
    <source>
        <dbReference type="ARBA" id="ARBA00023002"/>
    </source>
</evidence>
<feature type="binding site" evidence="7">
    <location>
        <position position="184"/>
    </location>
    <ligand>
        <name>substrate</name>
    </ligand>
</feature>
<name>A0AA35Y3K0_9PROT</name>
<keyword evidence="6 7" id="KW-0119">Carbohydrate metabolism</keyword>
<accession>A0AA35Y3K0</accession>
<evidence type="ECO:0000256" key="6">
    <source>
        <dbReference type="ARBA" id="ARBA00023277"/>
    </source>
</evidence>
<dbReference type="PROSITE" id="PS00069">
    <property type="entry name" value="G6P_DEHYDROGENASE"/>
    <property type="match status" value="1"/>
</dbReference>